<reference evidence="1" key="1">
    <citation type="submission" date="2008-12" db="EMBL/GenBank/DDBJ databases">
        <title>Medicago truncatula full length cdna cloning project.</title>
        <authorList>
            <person name="Moskal W."/>
            <person name="Chan A."/>
            <person name="Cheung F."/>
            <person name="Xiao Y."/>
            <person name="Town C.D."/>
        </authorList>
    </citation>
    <scope>NUCLEOTIDE SEQUENCE</scope>
</reference>
<proteinExistence type="evidence at transcript level"/>
<organism evidence="1">
    <name type="scientific">Medicago truncatula</name>
    <name type="common">Barrel medic</name>
    <name type="synonym">Medicago tribuloides</name>
    <dbReference type="NCBI Taxonomy" id="3880"/>
    <lineage>
        <taxon>Eukaryota</taxon>
        <taxon>Viridiplantae</taxon>
        <taxon>Streptophyta</taxon>
        <taxon>Embryophyta</taxon>
        <taxon>Tracheophyta</taxon>
        <taxon>Spermatophyta</taxon>
        <taxon>Magnoliopsida</taxon>
        <taxon>eudicotyledons</taxon>
        <taxon>Gunneridae</taxon>
        <taxon>Pentapetalae</taxon>
        <taxon>rosids</taxon>
        <taxon>fabids</taxon>
        <taxon>Fabales</taxon>
        <taxon>Fabaceae</taxon>
        <taxon>Papilionoideae</taxon>
        <taxon>50 kb inversion clade</taxon>
        <taxon>NPAAA clade</taxon>
        <taxon>Hologalegina</taxon>
        <taxon>IRL clade</taxon>
        <taxon>Trifolieae</taxon>
        <taxon>Medicago</taxon>
    </lineage>
</organism>
<dbReference type="AlphaFoldDB" id="B7FKW2"/>
<sequence length="90" mass="9935">MTRMVRMLLRKEWVVEGGGGHDPFDIFSSFFGGGGGGSSRGGGRDVEKMWFILSRSLWRTFTLGHLRSFPSREMSCAQNAVAKVLNLGLP</sequence>
<name>B7FKW2_MEDTR</name>
<dbReference type="EMBL" id="BT052732">
    <property type="protein sequence ID" value="ACJ85396.1"/>
    <property type="molecule type" value="mRNA"/>
</dbReference>
<evidence type="ECO:0000313" key="1">
    <source>
        <dbReference type="EMBL" id="ACJ85396.1"/>
    </source>
</evidence>
<accession>B7FKW2</accession>
<protein>
    <submittedName>
        <fullName evidence="1">Uncharacterized protein</fullName>
    </submittedName>
</protein>